<feature type="binding site" evidence="11">
    <location>
        <position position="363"/>
    </location>
    <ligand>
        <name>Mg(2+)</name>
        <dbReference type="ChEBI" id="CHEBI:18420"/>
        <note>shared with alpha subunit</note>
    </ligand>
</feature>
<comment type="similarity">
    <text evidence="1 11">Belongs to the phenylalanyl-tRNA synthetase beta subunit family. Type 1 subfamily.</text>
</comment>
<dbReference type="InterPro" id="IPR036690">
    <property type="entry name" value="Fdx_antiC-bd_sf"/>
</dbReference>
<evidence type="ECO:0000313" key="15">
    <source>
        <dbReference type="Proteomes" id="UP000178089"/>
    </source>
</evidence>
<dbReference type="GO" id="GO:0005524">
    <property type="term" value="F:ATP binding"/>
    <property type="evidence" value="ECO:0007669"/>
    <property type="project" value="UniProtKB-UniRule"/>
</dbReference>
<comment type="catalytic activity">
    <reaction evidence="10 11">
        <text>tRNA(Phe) + L-phenylalanine + ATP = L-phenylalanyl-tRNA(Phe) + AMP + diphosphate + H(+)</text>
        <dbReference type="Rhea" id="RHEA:19413"/>
        <dbReference type="Rhea" id="RHEA-COMP:9668"/>
        <dbReference type="Rhea" id="RHEA-COMP:9699"/>
        <dbReference type="ChEBI" id="CHEBI:15378"/>
        <dbReference type="ChEBI" id="CHEBI:30616"/>
        <dbReference type="ChEBI" id="CHEBI:33019"/>
        <dbReference type="ChEBI" id="CHEBI:58095"/>
        <dbReference type="ChEBI" id="CHEBI:78442"/>
        <dbReference type="ChEBI" id="CHEBI:78531"/>
        <dbReference type="ChEBI" id="CHEBI:456215"/>
        <dbReference type="EC" id="6.1.1.20"/>
    </reaction>
</comment>
<dbReference type="PANTHER" id="PTHR10947">
    <property type="entry name" value="PHENYLALANYL-TRNA SYNTHETASE BETA CHAIN AND LEUCINE-RICH REPEAT-CONTAINING PROTEIN 47"/>
    <property type="match status" value="1"/>
</dbReference>
<protein>
    <recommendedName>
        <fullName evidence="11">Phenylalanine--tRNA ligase beta subunit</fullName>
        <ecNumber evidence="11">6.1.1.20</ecNumber>
    </recommendedName>
    <alternativeName>
        <fullName evidence="11">Phenylalanyl-tRNA synthetase beta subunit</fullName>
        <shortName evidence="11">PheRS</shortName>
    </alternativeName>
</protein>
<evidence type="ECO:0000259" key="13">
    <source>
        <dbReference type="PROSITE" id="PS51483"/>
    </source>
</evidence>
<evidence type="ECO:0000313" key="14">
    <source>
        <dbReference type="EMBL" id="OHA29127.1"/>
    </source>
</evidence>
<dbReference type="GO" id="GO:0003723">
    <property type="term" value="F:RNA binding"/>
    <property type="evidence" value="ECO:0007669"/>
    <property type="project" value="InterPro"/>
</dbReference>
<keyword evidence="6 11" id="KW-0067">ATP-binding</keyword>
<dbReference type="STRING" id="1802315.A3F51_00715"/>
<dbReference type="InterPro" id="IPR005146">
    <property type="entry name" value="B3/B4_tRNA-bd"/>
</dbReference>
<dbReference type="InterPro" id="IPR009061">
    <property type="entry name" value="DNA-bd_dom_put_sf"/>
</dbReference>
<feature type="binding site" evidence="11">
    <location>
        <position position="366"/>
    </location>
    <ligand>
        <name>Mg(2+)</name>
        <dbReference type="ChEBI" id="CHEBI:18420"/>
        <note>shared with alpha subunit</note>
    </ligand>
</feature>
<dbReference type="Pfam" id="PF17759">
    <property type="entry name" value="tRNA_synthFbeta"/>
    <property type="match status" value="1"/>
</dbReference>
<sequence length="660" mass="73322">MKISYNWLQTYFEDKLPSAEKLASEITFRACEVESVEKVGDDSVIDINVLPDRAPYALSHRGIAGEVAAIFGLRLKKNKFSGDDILLPKNIDSAKKLDSLKNSRLGQPSIRIDDESLCSRYCARYIGNVKITESPDWLKKPLTVLGQRSINTIVDVTNYSMFDIGQPMHAFDADKIKGTFVLRRARTGERIILLDGKEIILDETMLIEADDDGLLAIAGVKGGKRAEISPETKNVMLVSGNFNPVNIRKTSTKIGIRTDASKRFENGLSIKLQPEAINQATKLILNLSKDVIIGDLADAYPKPILPKSITAKINDIVGVLGIDISDKEIVAILGRLNLEVAQKGNTLTISIPPSRLDIRDWRDIPEEVGRMYGYDKIKANNSVISSLKPKVSKNCYYAEKIKNVLIEAGFSEVYTYSLVAKGVYEIEKPLAADKNHLRTNLADGLTKSLELNAKNAPLLNLDKIKIFEVGRVFTDDGEKISLSIGVSPVKKIKDYSAEQEMKEAVSLISKTFGGVSVELNTNQKLIDGAGVVAEIDLQSLIKDLPIPKSYDDLHFSKAVLIEYKKFSLYPFIVRDIAVFVRGSTPDTEVSKSIKKGIAVAGASDLLARYSLFDTFKKDDKTSYAFRVVFQSMEKTLTDDEANSIMEKIYREMKKNGWEVR</sequence>
<dbReference type="SUPFAM" id="SSF55681">
    <property type="entry name" value="Class II aaRS and biotin synthetases"/>
    <property type="match status" value="1"/>
</dbReference>
<evidence type="ECO:0000256" key="10">
    <source>
        <dbReference type="ARBA" id="ARBA00049255"/>
    </source>
</evidence>
<dbReference type="SUPFAM" id="SSF54991">
    <property type="entry name" value="Anticodon-binding domain of PheRS"/>
    <property type="match status" value="1"/>
</dbReference>
<keyword evidence="8 11" id="KW-0648">Protein biosynthesis</keyword>
<feature type="domain" description="B5" evidence="13">
    <location>
        <begin position="304"/>
        <end position="379"/>
    </location>
</feature>
<dbReference type="Gene3D" id="3.50.40.10">
    <property type="entry name" value="Phenylalanyl-trna Synthetase, Chain B, domain 3"/>
    <property type="match status" value="1"/>
</dbReference>
<dbReference type="SMART" id="SM00896">
    <property type="entry name" value="FDX-ACB"/>
    <property type="match status" value="1"/>
</dbReference>
<organism evidence="14 15">
    <name type="scientific">Candidatus Taylorbacteria bacterium RIFCSPHIGHO2_12_FULL_45_16</name>
    <dbReference type="NCBI Taxonomy" id="1802315"/>
    <lineage>
        <taxon>Bacteria</taxon>
        <taxon>Candidatus Tayloriibacteriota</taxon>
    </lineage>
</organism>
<dbReference type="Pfam" id="PF03484">
    <property type="entry name" value="B5"/>
    <property type="match status" value="1"/>
</dbReference>
<dbReference type="InterPro" id="IPR005121">
    <property type="entry name" value="Fdx_antiC-bd"/>
</dbReference>
<dbReference type="Gene3D" id="3.30.56.10">
    <property type="match status" value="2"/>
</dbReference>
<evidence type="ECO:0000256" key="6">
    <source>
        <dbReference type="ARBA" id="ARBA00022840"/>
    </source>
</evidence>
<proteinExistence type="inferred from homology"/>
<comment type="cofactor">
    <cofactor evidence="11">
        <name>Mg(2+)</name>
        <dbReference type="ChEBI" id="CHEBI:18420"/>
    </cofactor>
    <text evidence="11">Binds 2 magnesium ions per tetramer.</text>
</comment>
<dbReference type="Pfam" id="PF03147">
    <property type="entry name" value="FDX-ACB"/>
    <property type="match status" value="1"/>
</dbReference>
<dbReference type="PROSITE" id="PS51447">
    <property type="entry name" value="FDX_ACB"/>
    <property type="match status" value="1"/>
</dbReference>
<feature type="binding site" evidence="11">
    <location>
        <position position="367"/>
    </location>
    <ligand>
        <name>Mg(2+)</name>
        <dbReference type="ChEBI" id="CHEBI:18420"/>
        <note>shared with alpha subunit</note>
    </ligand>
</feature>
<evidence type="ECO:0000256" key="5">
    <source>
        <dbReference type="ARBA" id="ARBA00022741"/>
    </source>
</evidence>
<dbReference type="Gene3D" id="3.30.930.10">
    <property type="entry name" value="Bira Bifunctional Protein, Domain 2"/>
    <property type="match status" value="1"/>
</dbReference>
<dbReference type="SMART" id="SM00874">
    <property type="entry name" value="B5"/>
    <property type="match status" value="1"/>
</dbReference>
<dbReference type="SUPFAM" id="SSF46955">
    <property type="entry name" value="Putative DNA-binding domain"/>
    <property type="match status" value="2"/>
</dbReference>
<dbReference type="InterPro" id="IPR005147">
    <property type="entry name" value="tRNA_synthase_B5-dom"/>
</dbReference>
<dbReference type="SMART" id="SM00873">
    <property type="entry name" value="B3_4"/>
    <property type="match status" value="1"/>
</dbReference>
<dbReference type="EC" id="6.1.1.20" evidence="11"/>
<evidence type="ECO:0000256" key="7">
    <source>
        <dbReference type="ARBA" id="ARBA00022842"/>
    </source>
</evidence>
<keyword evidence="9 11" id="KW-0030">Aminoacyl-tRNA synthetase</keyword>
<dbReference type="InterPro" id="IPR045864">
    <property type="entry name" value="aa-tRNA-synth_II/BPL/LPL"/>
</dbReference>
<evidence type="ECO:0000259" key="12">
    <source>
        <dbReference type="PROSITE" id="PS51447"/>
    </source>
</evidence>
<evidence type="ECO:0000256" key="8">
    <source>
        <dbReference type="ARBA" id="ARBA00022917"/>
    </source>
</evidence>
<evidence type="ECO:0000256" key="3">
    <source>
        <dbReference type="ARBA" id="ARBA00022598"/>
    </source>
</evidence>
<dbReference type="PROSITE" id="PS51483">
    <property type="entry name" value="B5"/>
    <property type="match status" value="1"/>
</dbReference>
<evidence type="ECO:0000256" key="11">
    <source>
        <dbReference type="HAMAP-Rule" id="MF_00283"/>
    </source>
</evidence>
<comment type="subunit">
    <text evidence="2 11">Tetramer of two alpha and two beta subunits.</text>
</comment>
<keyword evidence="3 11" id="KW-0436">Ligase</keyword>
<evidence type="ECO:0000256" key="4">
    <source>
        <dbReference type="ARBA" id="ARBA00022723"/>
    </source>
</evidence>
<reference evidence="14 15" key="1">
    <citation type="journal article" date="2016" name="Nat. Commun.">
        <title>Thousands of microbial genomes shed light on interconnected biogeochemical processes in an aquifer system.</title>
        <authorList>
            <person name="Anantharaman K."/>
            <person name="Brown C.T."/>
            <person name="Hug L.A."/>
            <person name="Sharon I."/>
            <person name="Castelle C.J."/>
            <person name="Probst A.J."/>
            <person name="Thomas B.C."/>
            <person name="Singh A."/>
            <person name="Wilkins M.J."/>
            <person name="Karaoz U."/>
            <person name="Brodie E.L."/>
            <person name="Williams K.H."/>
            <person name="Hubbard S.S."/>
            <person name="Banfield J.F."/>
        </authorList>
    </citation>
    <scope>NUCLEOTIDE SEQUENCE [LARGE SCALE GENOMIC DNA]</scope>
</reference>
<feature type="binding site" evidence="11">
    <location>
        <position position="357"/>
    </location>
    <ligand>
        <name>Mg(2+)</name>
        <dbReference type="ChEBI" id="CHEBI:18420"/>
        <note>shared with alpha subunit</note>
    </ligand>
</feature>
<dbReference type="EMBL" id="MHRT01000005">
    <property type="protein sequence ID" value="OHA29127.1"/>
    <property type="molecule type" value="Genomic_DNA"/>
</dbReference>
<gene>
    <name evidence="11" type="primary">pheT</name>
    <name evidence="14" type="ORF">A3F51_00715</name>
</gene>
<dbReference type="Pfam" id="PF03483">
    <property type="entry name" value="B3_4"/>
    <property type="match status" value="1"/>
</dbReference>
<keyword evidence="5 11" id="KW-0547">Nucleotide-binding</keyword>
<comment type="subcellular location">
    <subcellularLocation>
        <location evidence="11">Cytoplasm</location>
    </subcellularLocation>
</comment>
<dbReference type="InterPro" id="IPR041616">
    <property type="entry name" value="PheRS_beta_core"/>
</dbReference>
<evidence type="ECO:0000256" key="2">
    <source>
        <dbReference type="ARBA" id="ARBA00011209"/>
    </source>
</evidence>
<dbReference type="PANTHER" id="PTHR10947:SF0">
    <property type="entry name" value="PHENYLALANINE--TRNA LIGASE BETA SUBUNIT"/>
    <property type="match status" value="1"/>
</dbReference>
<dbReference type="InterPro" id="IPR045060">
    <property type="entry name" value="Phe-tRNA-ligase_IIc_bsu"/>
</dbReference>
<dbReference type="GO" id="GO:0004826">
    <property type="term" value="F:phenylalanine-tRNA ligase activity"/>
    <property type="evidence" value="ECO:0007669"/>
    <property type="project" value="UniProtKB-UniRule"/>
</dbReference>
<dbReference type="GO" id="GO:0000287">
    <property type="term" value="F:magnesium ion binding"/>
    <property type="evidence" value="ECO:0007669"/>
    <property type="project" value="UniProtKB-UniRule"/>
</dbReference>
<dbReference type="InterPro" id="IPR020825">
    <property type="entry name" value="Phe-tRNA_synthase-like_B3/B4"/>
</dbReference>
<dbReference type="Gene3D" id="3.30.70.380">
    <property type="entry name" value="Ferrodoxin-fold anticodon-binding domain"/>
    <property type="match status" value="1"/>
</dbReference>
<dbReference type="Proteomes" id="UP000178089">
    <property type="component" value="Unassembled WGS sequence"/>
</dbReference>
<keyword evidence="7 11" id="KW-0460">Magnesium</keyword>
<keyword evidence="11" id="KW-0963">Cytoplasm</keyword>
<dbReference type="HAMAP" id="MF_00283">
    <property type="entry name" value="Phe_tRNA_synth_beta1"/>
    <property type="match status" value="1"/>
</dbReference>
<evidence type="ECO:0000256" key="9">
    <source>
        <dbReference type="ARBA" id="ARBA00023146"/>
    </source>
</evidence>
<evidence type="ECO:0000256" key="1">
    <source>
        <dbReference type="ARBA" id="ARBA00008653"/>
    </source>
</evidence>
<dbReference type="AlphaFoldDB" id="A0A1G2MZ29"/>
<name>A0A1G2MZ29_9BACT</name>
<keyword evidence="4 11" id="KW-0479">Metal-binding</keyword>
<dbReference type="GO" id="GO:0006432">
    <property type="term" value="P:phenylalanyl-tRNA aminoacylation"/>
    <property type="evidence" value="ECO:0007669"/>
    <property type="project" value="UniProtKB-UniRule"/>
</dbReference>
<accession>A0A1G2MZ29</accession>
<feature type="domain" description="FDX-ACB" evidence="12">
    <location>
        <begin position="567"/>
        <end position="660"/>
    </location>
</feature>
<comment type="caution">
    <text evidence="14">The sequence shown here is derived from an EMBL/GenBank/DDBJ whole genome shotgun (WGS) entry which is preliminary data.</text>
</comment>
<dbReference type="InterPro" id="IPR004532">
    <property type="entry name" value="Phe-tRNA-ligase_IIc_bsu_bact"/>
</dbReference>
<dbReference type="GO" id="GO:0009328">
    <property type="term" value="C:phenylalanine-tRNA ligase complex"/>
    <property type="evidence" value="ECO:0007669"/>
    <property type="project" value="TreeGrafter"/>
</dbReference>
<dbReference type="SUPFAM" id="SSF56037">
    <property type="entry name" value="PheT/TilS domain"/>
    <property type="match status" value="1"/>
</dbReference>